<dbReference type="Pfam" id="PF02493">
    <property type="entry name" value="MORN"/>
    <property type="match status" value="5"/>
</dbReference>
<dbReference type="Pfam" id="PF10245">
    <property type="entry name" value="MRP-S22"/>
    <property type="match status" value="1"/>
</dbReference>
<dbReference type="InterPro" id="IPR003409">
    <property type="entry name" value="MORN"/>
</dbReference>
<gene>
    <name evidence="2" type="ORF">PLXY2_LOCUS5488</name>
</gene>
<dbReference type="PANTHER" id="PTHR13071">
    <property type="entry name" value="MITOCHONDRIAL 28S RIBOSOMAL PROTEIN S22"/>
    <property type="match status" value="1"/>
</dbReference>
<keyword evidence="3" id="KW-1185">Reference proteome</keyword>
<dbReference type="SMART" id="SM00698">
    <property type="entry name" value="MORN"/>
    <property type="match status" value="5"/>
</dbReference>
<dbReference type="InterPro" id="IPR019374">
    <property type="entry name" value="Ribosomal_mS22"/>
</dbReference>
<reference evidence="2" key="1">
    <citation type="submission" date="2020-11" db="EMBL/GenBank/DDBJ databases">
        <authorList>
            <person name="Whiteford S."/>
        </authorList>
    </citation>
    <scope>NUCLEOTIDE SEQUENCE</scope>
</reference>
<dbReference type="Proteomes" id="UP000653454">
    <property type="component" value="Unassembled WGS sequence"/>
</dbReference>
<dbReference type="AlphaFoldDB" id="A0A8S4EH40"/>
<keyword evidence="1" id="KW-0677">Repeat</keyword>
<dbReference type="EMBL" id="CAJHNJ030000016">
    <property type="protein sequence ID" value="CAG9114755.1"/>
    <property type="molecule type" value="Genomic_DNA"/>
</dbReference>
<evidence type="ECO:0000313" key="2">
    <source>
        <dbReference type="EMBL" id="CAG9114755.1"/>
    </source>
</evidence>
<sequence length="525" mass="61029">MVLLKRLTRPDFNKVFRKRTNSGFPVLKTPQYKFLTTEQLEAEVAKSRARADQLLQMPPVVKVETHIKEVLSRDPALIGFDTAKYMFTDITLGVDNQHRIIMERDTDGVLQSCDPDVRKRLNQIYFPIKGRKIKEPVMFTDPERFNSLLDREQYEFVLDRACIQYEPDEPSYQKITSVAYQHVDSRKNYGLLRSTRHFGPLTFYLTWHLSMEGLLLELLQNNVIREAVLLVALRQEVHGDVANGSAAQGLVAEIMNTPIQLSKPESLTEEDIQLDTKCIDCIEQYISANSSMKSQQELALQGFREFYQQLIDLSRGFILHSGKGRFLTIKGNLYEGDWYQGFRHGFGVLSYREAETGIFKLKYRGEWVRGKPEGIGWMYYENGDMYFGYFKRGFRHGYGKMWFKDGTLYVGYWNKDERDGLGMLVETSGNRYEGNWEGSARHGLGRYYHLHTGQLQEGCWDRGVCVRSKMEDIIIRQFCDLPTPYPIPPQELYDARAILEGSELWLKQRLGDIDKKLQHCIDQMD</sequence>
<name>A0A8S4EH40_PLUXY</name>
<dbReference type="SUPFAM" id="SSF82185">
    <property type="entry name" value="Histone H3 K4-specific methyltransferase SET7/9 N-terminal domain"/>
    <property type="match status" value="1"/>
</dbReference>
<proteinExistence type="predicted"/>
<organism evidence="2 3">
    <name type="scientific">Plutella xylostella</name>
    <name type="common">Diamondback moth</name>
    <name type="synonym">Plutella maculipennis</name>
    <dbReference type="NCBI Taxonomy" id="51655"/>
    <lineage>
        <taxon>Eukaryota</taxon>
        <taxon>Metazoa</taxon>
        <taxon>Ecdysozoa</taxon>
        <taxon>Arthropoda</taxon>
        <taxon>Hexapoda</taxon>
        <taxon>Insecta</taxon>
        <taxon>Pterygota</taxon>
        <taxon>Neoptera</taxon>
        <taxon>Endopterygota</taxon>
        <taxon>Lepidoptera</taxon>
        <taxon>Glossata</taxon>
        <taxon>Ditrysia</taxon>
        <taxon>Yponomeutoidea</taxon>
        <taxon>Plutellidae</taxon>
        <taxon>Plutella</taxon>
    </lineage>
</organism>
<evidence type="ECO:0000256" key="1">
    <source>
        <dbReference type="ARBA" id="ARBA00022737"/>
    </source>
</evidence>
<accession>A0A8S4EH40</accession>
<dbReference type="GO" id="GO:0005763">
    <property type="term" value="C:mitochondrial small ribosomal subunit"/>
    <property type="evidence" value="ECO:0007669"/>
    <property type="project" value="TreeGrafter"/>
</dbReference>
<protein>
    <submittedName>
        <fullName evidence="2">(diamondback moth) hypothetical protein</fullName>
    </submittedName>
</protein>
<dbReference type="Gene3D" id="2.20.110.10">
    <property type="entry name" value="Histone H3 K4-specific methyltransferase SET7/9 N-terminal domain"/>
    <property type="match status" value="2"/>
</dbReference>
<evidence type="ECO:0000313" key="3">
    <source>
        <dbReference type="Proteomes" id="UP000653454"/>
    </source>
</evidence>
<comment type="caution">
    <text evidence="2">The sequence shown here is derived from an EMBL/GenBank/DDBJ whole genome shotgun (WGS) entry which is preliminary data.</text>
</comment>
<dbReference type="GO" id="GO:0003735">
    <property type="term" value="F:structural constituent of ribosome"/>
    <property type="evidence" value="ECO:0007669"/>
    <property type="project" value="TreeGrafter"/>
</dbReference>
<dbReference type="PANTHER" id="PTHR13071:SF4">
    <property type="entry name" value="SMALL RIBOSOMAL SUBUNIT PROTEIN MS22"/>
    <property type="match status" value="1"/>
</dbReference>